<dbReference type="RefSeq" id="WP_120354086.1">
    <property type="nucleotide sequence ID" value="NZ_RAQO01000004.1"/>
</dbReference>
<comment type="caution">
    <text evidence="7">The sequence shown here is derived from an EMBL/GenBank/DDBJ whole genome shotgun (WGS) entry which is preliminary data.</text>
</comment>
<keyword evidence="5" id="KW-0413">Isomerase</keyword>
<name>A0A420EH92_9ALTE</name>
<organism evidence="7 8">
    <name type="scientific">Alginatibacterium sediminis</name>
    <dbReference type="NCBI Taxonomy" id="2164068"/>
    <lineage>
        <taxon>Bacteria</taxon>
        <taxon>Pseudomonadati</taxon>
        <taxon>Pseudomonadota</taxon>
        <taxon>Gammaproteobacteria</taxon>
        <taxon>Alteromonadales</taxon>
        <taxon>Alteromonadaceae</taxon>
        <taxon>Alginatibacterium</taxon>
    </lineage>
</organism>
<dbReference type="InterPro" id="IPR029033">
    <property type="entry name" value="His_PPase_superfam"/>
</dbReference>
<evidence type="ECO:0000256" key="3">
    <source>
        <dbReference type="ARBA" id="ARBA00022432"/>
    </source>
</evidence>
<dbReference type="EMBL" id="RAQO01000004">
    <property type="protein sequence ID" value="RKF20082.1"/>
    <property type="molecule type" value="Genomic_DNA"/>
</dbReference>
<protein>
    <recommendedName>
        <fullName evidence="2">phosphoglycerate mutase (2,3-diphosphoglycerate-dependent)</fullName>
        <ecNumber evidence="2">5.4.2.11</ecNumber>
    </recommendedName>
</protein>
<evidence type="ECO:0000256" key="4">
    <source>
        <dbReference type="ARBA" id="ARBA00023152"/>
    </source>
</evidence>
<keyword evidence="8" id="KW-1185">Reference proteome</keyword>
<dbReference type="Gene3D" id="3.40.50.1240">
    <property type="entry name" value="Phosphoglycerate mutase-like"/>
    <property type="match status" value="1"/>
</dbReference>
<dbReference type="InterPro" id="IPR013078">
    <property type="entry name" value="His_Pase_superF_clade-1"/>
</dbReference>
<keyword evidence="3" id="KW-0312">Gluconeogenesis</keyword>
<proteinExistence type="inferred from homology"/>
<evidence type="ECO:0000256" key="2">
    <source>
        <dbReference type="ARBA" id="ARBA00012028"/>
    </source>
</evidence>
<dbReference type="GO" id="GO:0006094">
    <property type="term" value="P:gluconeogenesis"/>
    <property type="evidence" value="ECO:0007669"/>
    <property type="project" value="UniProtKB-KW"/>
</dbReference>
<sequence length="205" mass="23339">MTILYFMRHAESEANQQDILASQMDFELTSKGHSDAKAIAQQFLVQHHIDRVISSPLLRAQQTAQAFLKPDLKLSIEPAVIEQDLGRFAGMSYAQLENEQDYCHERSQRWLWQPNGGGESYEMIAQRLLPFFKQFDPNAEQALLVVTHAVTMRLIKALLENSTPDYPHDIAHNGEVWKVEFKGLGIVHPIVSLMYANKGQQAHRA</sequence>
<comment type="similarity">
    <text evidence="1">Belongs to the phosphoglycerate mutase family. BPG-dependent PGAM subfamily.</text>
</comment>
<evidence type="ECO:0000256" key="5">
    <source>
        <dbReference type="ARBA" id="ARBA00023235"/>
    </source>
</evidence>
<keyword evidence="4" id="KW-0324">Glycolysis</keyword>
<dbReference type="InterPro" id="IPR005952">
    <property type="entry name" value="Phosphogly_mut1"/>
</dbReference>
<evidence type="ECO:0000256" key="1">
    <source>
        <dbReference type="ARBA" id="ARBA00006717"/>
    </source>
</evidence>
<dbReference type="Proteomes" id="UP000286482">
    <property type="component" value="Unassembled WGS sequence"/>
</dbReference>
<evidence type="ECO:0000256" key="6">
    <source>
        <dbReference type="PIRSR" id="PIRSR613078-2"/>
    </source>
</evidence>
<evidence type="ECO:0000313" key="7">
    <source>
        <dbReference type="EMBL" id="RKF20082.1"/>
    </source>
</evidence>
<dbReference type="GO" id="GO:0006096">
    <property type="term" value="P:glycolytic process"/>
    <property type="evidence" value="ECO:0007669"/>
    <property type="project" value="UniProtKB-KW"/>
</dbReference>
<feature type="binding site" evidence="6">
    <location>
        <position position="59"/>
    </location>
    <ligand>
        <name>substrate</name>
    </ligand>
</feature>
<reference evidence="7 8" key="1">
    <citation type="submission" date="2018-09" db="EMBL/GenBank/DDBJ databases">
        <authorList>
            <person name="Wang Z."/>
        </authorList>
    </citation>
    <scope>NUCLEOTIDE SEQUENCE [LARGE SCALE GENOMIC DNA]</scope>
    <source>
        <strain evidence="7 8">ALS 81</strain>
    </source>
</reference>
<dbReference type="EC" id="5.4.2.11" evidence="2"/>
<dbReference type="Pfam" id="PF00300">
    <property type="entry name" value="His_Phos_1"/>
    <property type="match status" value="1"/>
</dbReference>
<gene>
    <name evidence="7" type="ORF">DBZ36_06440</name>
</gene>
<dbReference type="SUPFAM" id="SSF53254">
    <property type="entry name" value="Phosphoglycerate mutase-like"/>
    <property type="match status" value="1"/>
</dbReference>
<dbReference type="SMART" id="SM00855">
    <property type="entry name" value="PGAM"/>
    <property type="match status" value="1"/>
</dbReference>
<dbReference type="CDD" id="cd07067">
    <property type="entry name" value="HP_PGM_like"/>
    <property type="match status" value="1"/>
</dbReference>
<feature type="binding site" evidence="6">
    <location>
        <begin position="8"/>
        <end position="15"/>
    </location>
    <ligand>
        <name>substrate</name>
    </ligand>
</feature>
<accession>A0A420EH92</accession>
<dbReference type="AlphaFoldDB" id="A0A420EH92"/>
<evidence type="ECO:0000313" key="8">
    <source>
        <dbReference type="Proteomes" id="UP000286482"/>
    </source>
</evidence>
<dbReference type="PANTHER" id="PTHR11931">
    <property type="entry name" value="PHOSPHOGLYCERATE MUTASE"/>
    <property type="match status" value="1"/>
</dbReference>
<dbReference type="OrthoDB" id="9783269at2"/>
<dbReference type="GO" id="GO:0004619">
    <property type="term" value="F:phosphoglycerate mutase activity"/>
    <property type="evidence" value="ECO:0007669"/>
    <property type="project" value="UniProtKB-EC"/>
</dbReference>